<comment type="caution">
    <text evidence="4">The sequence shown here is derived from an EMBL/GenBank/DDBJ whole genome shotgun (WGS) entry which is preliminary data.</text>
</comment>
<name>A0A327WS25_9GAMM</name>
<dbReference type="Proteomes" id="UP000249203">
    <property type="component" value="Unassembled WGS sequence"/>
</dbReference>
<evidence type="ECO:0000256" key="2">
    <source>
        <dbReference type="HAMAP-Rule" id="MF_00791"/>
    </source>
</evidence>
<dbReference type="EMBL" id="QLMD01000012">
    <property type="protein sequence ID" value="RAJ94953.1"/>
    <property type="molecule type" value="Genomic_DNA"/>
</dbReference>
<dbReference type="InterPro" id="IPR023065">
    <property type="entry name" value="Uncharacterised_ApaG"/>
</dbReference>
<dbReference type="AlphaFoldDB" id="A0A327WS25"/>
<dbReference type="Gene3D" id="2.60.40.1470">
    <property type="entry name" value="ApaG domain"/>
    <property type="match status" value="1"/>
</dbReference>
<evidence type="ECO:0000256" key="1">
    <source>
        <dbReference type="ARBA" id="ARBA00017693"/>
    </source>
</evidence>
<dbReference type="PROSITE" id="PS51087">
    <property type="entry name" value="APAG"/>
    <property type="match status" value="1"/>
</dbReference>
<evidence type="ECO:0000313" key="6">
    <source>
        <dbReference type="Proteomes" id="UP000249203"/>
    </source>
</evidence>
<reference evidence="4 6" key="2">
    <citation type="submission" date="2018-06" db="EMBL/GenBank/DDBJ databases">
        <title>Genomic Encyclopedia of Type Strains, Phase III (KMG-III): the genomes of soil and plant-associated and newly described type strains.</title>
        <authorList>
            <person name="Whitman W."/>
        </authorList>
    </citation>
    <scope>NUCLEOTIDE SEQUENCE [LARGE SCALE GENOMIC DNA]</scope>
    <source>
        <strain evidence="4 6">CGMCC 1.15366</strain>
    </source>
</reference>
<dbReference type="InterPro" id="IPR007474">
    <property type="entry name" value="ApaG_domain"/>
</dbReference>
<accession>A0A327WS25</accession>
<dbReference type="SUPFAM" id="SSF110069">
    <property type="entry name" value="ApaG-like"/>
    <property type="match status" value="1"/>
</dbReference>
<feature type="domain" description="ApaG" evidence="3">
    <location>
        <begin position="1"/>
        <end position="124"/>
    </location>
</feature>
<dbReference type="GO" id="GO:0070987">
    <property type="term" value="P:error-free translesion synthesis"/>
    <property type="evidence" value="ECO:0007669"/>
    <property type="project" value="TreeGrafter"/>
</dbReference>
<evidence type="ECO:0000313" key="4">
    <source>
        <dbReference type="EMBL" id="RAJ94953.1"/>
    </source>
</evidence>
<dbReference type="HAMAP" id="MF_00791">
    <property type="entry name" value="ApaG"/>
    <property type="match status" value="1"/>
</dbReference>
<dbReference type="Pfam" id="PF04379">
    <property type="entry name" value="DUF525"/>
    <property type="match status" value="1"/>
</dbReference>
<keyword evidence="7" id="KW-1185">Reference proteome</keyword>
<dbReference type="NCBIfam" id="NF003967">
    <property type="entry name" value="PRK05461.1"/>
    <property type="match status" value="1"/>
</dbReference>
<dbReference type="Proteomes" id="UP000287865">
    <property type="component" value="Unassembled WGS sequence"/>
</dbReference>
<dbReference type="PANTHER" id="PTHR14289">
    <property type="entry name" value="F-BOX ONLY PROTEIN 3"/>
    <property type="match status" value="1"/>
</dbReference>
<sequence length="124" mass="13722">MNDAEVKVSVVTRYLDGQSNPQQKQFVFAYTIEITNHSAKPWRLMTREWLINDADGKTTHVAGDGVVGQQPWIQPGDTFTYTSGTVLNTPIGNMQGHYGLVDEDGQKAQVPIPAFRLALPNALH</sequence>
<evidence type="ECO:0000313" key="7">
    <source>
        <dbReference type="Proteomes" id="UP000287865"/>
    </source>
</evidence>
<dbReference type="PANTHER" id="PTHR14289:SF16">
    <property type="entry name" value="POLYMERASE DELTA-INTERACTING PROTEIN 2"/>
    <property type="match status" value="1"/>
</dbReference>
<dbReference type="InterPro" id="IPR036767">
    <property type="entry name" value="ApaG_sf"/>
</dbReference>
<dbReference type="RefSeq" id="WP_111570071.1">
    <property type="nucleotide sequence ID" value="NZ_PIPK01000011.1"/>
</dbReference>
<evidence type="ECO:0000259" key="3">
    <source>
        <dbReference type="PROSITE" id="PS51087"/>
    </source>
</evidence>
<protein>
    <recommendedName>
        <fullName evidence="1 2">Protein ApaG</fullName>
    </recommendedName>
</protein>
<reference evidence="5 7" key="1">
    <citation type="journal article" date="2018" name="Front. Microbiol.">
        <title>Genome-Based Analysis Reveals the Taxonomy and Diversity of the Family Idiomarinaceae.</title>
        <authorList>
            <person name="Liu Y."/>
            <person name="Lai Q."/>
            <person name="Shao Z."/>
        </authorList>
    </citation>
    <scope>NUCLEOTIDE SEQUENCE [LARGE SCALE GENOMIC DNA]</scope>
    <source>
        <strain evidence="5 7">CF12-14</strain>
    </source>
</reference>
<proteinExistence type="inferred from homology"/>
<organism evidence="4 6">
    <name type="scientific">Aliidiomarina maris</name>
    <dbReference type="NCBI Taxonomy" id="531312"/>
    <lineage>
        <taxon>Bacteria</taxon>
        <taxon>Pseudomonadati</taxon>
        <taxon>Pseudomonadota</taxon>
        <taxon>Gammaproteobacteria</taxon>
        <taxon>Alteromonadales</taxon>
        <taxon>Idiomarinaceae</taxon>
        <taxon>Aliidiomarina</taxon>
    </lineage>
</organism>
<dbReference type="OrthoDB" id="9795226at2"/>
<evidence type="ECO:0000313" key="5">
    <source>
        <dbReference type="EMBL" id="RUO22162.1"/>
    </source>
</evidence>
<dbReference type="EMBL" id="PIPK01000011">
    <property type="protein sequence ID" value="RUO22162.1"/>
    <property type="molecule type" value="Genomic_DNA"/>
</dbReference>
<gene>
    <name evidence="2" type="primary">apaG</name>
    <name evidence="4" type="ORF">B0I24_11239</name>
    <name evidence="5" type="ORF">CWE07_11290</name>
</gene>